<protein>
    <recommendedName>
        <fullName evidence="4">Tyrosine specific protein phosphatases domain-containing protein</fullName>
    </recommendedName>
</protein>
<dbReference type="STRING" id="1280847.SAMN04488036_1094"/>
<keyword evidence="3" id="KW-1185">Reference proteome</keyword>
<dbReference type="SUPFAM" id="SSF52799">
    <property type="entry name" value="(Phosphotyrosine protein) phosphatases II"/>
    <property type="match status" value="1"/>
</dbReference>
<reference evidence="3" key="1">
    <citation type="submission" date="2016-10" db="EMBL/GenBank/DDBJ databases">
        <authorList>
            <person name="Varghese N."/>
            <person name="Submissions S."/>
        </authorList>
    </citation>
    <scope>NUCLEOTIDE SEQUENCE [LARGE SCALE GENOMIC DNA]</scope>
    <source>
        <strain evidence="3">DSM 28453</strain>
    </source>
</reference>
<accession>A0A1I4GJ38</accession>
<evidence type="ECO:0000313" key="3">
    <source>
        <dbReference type="Proteomes" id="UP000198851"/>
    </source>
</evidence>
<dbReference type="Proteomes" id="UP000198851">
    <property type="component" value="Unassembled WGS sequence"/>
</dbReference>
<dbReference type="EMBL" id="FOSZ01000009">
    <property type="protein sequence ID" value="SFL30048.1"/>
    <property type="molecule type" value="Genomic_DNA"/>
</dbReference>
<name>A0A1I4GJ38_9RHOB</name>
<dbReference type="InterPro" id="IPR029021">
    <property type="entry name" value="Prot-tyrosine_phosphatase-like"/>
</dbReference>
<dbReference type="AlphaFoldDB" id="A0A1I4GJ38"/>
<dbReference type="OrthoDB" id="7826480at2"/>
<dbReference type="Gene3D" id="3.90.190.10">
    <property type="entry name" value="Protein tyrosine phosphatase superfamily"/>
    <property type="match status" value="1"/>
</dbReference>
<organism evidence="2 3">
    <name type="scientific">Shimia haliotis</name>
    <dbReference type="NCBI Taxonomy" id="1280847"/>
    <lineage>
        <taxon>Bacteria</taxon>
        <taxon>Pseudomonadati</taxon>
        <taxon>Pseudomonadota</taxon>
        <taxon>Alphaproteobacteria</taxon>
        <taxon>Rhodobacterales</taxon>
        <taxon>Roseobacteraceae</taxon>
    </lineage>
</organism>
<sequence length="214" mass="22707">MKLVTLIAAMIVTATASLADVTSRSGGPSEKAMIARGGDGGIEGVAFFRPVLSGVLYRSGFKGGDKSRTGLSDNQRSALCSAGFSSGFYADFGKNTEYGATNCSTGNFDYQSARSSRPGNVMQAIYDVVQNPEKGPVLVHCMWGVHSSGALSAMALVQFCGWPEDRAKKYWDEARNGAPCSGGCDQWIDAKFSNFALSPKLMISKEQQAAICPE</sequence>
<feature type="chain" id="PRO_5011504636" description="Tyrosine specific protein phosphatases domain-containing protein" evidence="1">
    <location>
        <begin position="20"/>
        <end position="214"/>
    </location>
</feature>
<evidence type="ECO:0000313" key="2">
    <source>
        <dbReference type="EMBL" id="SFL30048.1"/>
    </source>
</evidence>
<proteinExistence type="predicted"/>
<keyword evidence="1" id="KW-0732">Signal</keyword>
<evidence type="ECO:0000256" key="1">
    <source>
        <dbReference type="SAM" id="SignalP"/>
    </source>
</evidence>
<feature type="signal peptide" evidence="1">
    <location>
        <begin position="1"/>
        <end position="19"/>
    </location>
</feature>
<gene>
    <name evidence="2" type="ORF">SAMN04488036_1094</name>
</gene>
<evidence type="ECO:0008006" key="4">
    <source>
        <dbReference type="Google" id="ProtNLM"/>
    </source>
</evidence>
<dbReference type="RefSeq" id="WP_139216233.1">
    <property type="nucleotide sequence ID" value="NZ_FOSZ01000009.1"/>
</dbReference>